<protein>
    <submittedName>
        <fullName evidence="2">Alpha/beta hydrolase</fullName>
    </submittedName>
</protein>
<sequence>MSQHHFDAEKTQYQTITLANGFELAYLDTGKGARTILFIHGLGTYSGTWFRNMSVLSDDFRCIAVDLPGNGFSDKRRQAFGMQYFAACIYDLLQQLQLHEVTVCGHSMGGQVAIHLALNAPELVSSLILCAPAGFEVFSPWERSLYRSMLQFWGMFSNNESSLRSSIYSSFYENPAQADELIREMVQIMRSYASDDYRAMADACIDAMLEEPVADRLGELKMPVLVVFGEMDALIPNQMLHPGSTKALAQRAVQRMPKGQLVTIPFAGHFIQWEKAAEVNAAIRRFMSETA</sequence>
<evidence type="ECO:0000259" key="1">
    <source>
        <dbReference type="Pfam" id="PF00561"/>
    </source>
</evidence>
<reference evidence="3" key="1">
    <citation type="journal article" date="2019" name="Int. J. Syst. Evol. Microbiol.">
        <title>The Global Catalogue of Microorganisms (GCM) 10K type strain sequencing project: providing services to taxonomists for standard genome sequencing and annotation.</title>
        <authorList>
            <consortium name="The Broad Institute Genomics Platform"/>
            <consortium name="The Broad Institute Genome Sequencing Center for Infectious Disease"/>
            <person name="Wu L."/>
            <person name="Ma J."/>
        </authorList>
    </citation>
    <scope>NUCLEOTIDE SEQUENCE [LARGE SCALE GENOMIC DNA]</scope>
    <source>
        <strain evidence="3">JCM 31921</strain>
    </source>
</reference>
<dbReference type="InterPro" id="IPR050266">
    <property type="entry name" value="AB_hydrolase_sf"/>
</dbReference>
<dbReference type="Pfam" id="PF00561">
    <property type="entry name" value="Abhydrolase_1"/>
    <property type="match status" value="1"/>
</dbReference>
<organism evidence="2 3">
    <name type="scientific">Rurimicrobium arvi</name>
    <dbReference type="NCBI Taxonomy" id="2049916"/>
    <lineage>
        <taxon>Bacteria</taxon>
        <taxon>Pseudomonadati</taxon>
        <taxon>Bacteroidota</taxon>
        <taxon>Chitinophagia</taxon>
        <taxon>Chitinophagales</taxon>
        <taxon>Chitinophagaceae</taxon>
        <taxon>Rurimicrobium</taxon>
    </lineage>
</organism>
<dbReference type="PANTHER" id="PTHR43798:SF33">
    <property type="entry name" value="HYDROLASE, PUTATIVE (AFU_ORTHOLOGUE AFUA_2G14860)-RELATED"/>
    <property type="match status" value="1"/>
</dbReference>
<evidence type="ECO:0000313" key="3">
    <source>
        <dbReference type="Proteomes" id="UP001501410"/>
    </source>
</evidence>
<dbReference type="GO" id="GO:0016787">
    <property type="term" value="F:hydrolase activity"/>
    <property type="evidence" value="ECO:0007669"/>
    <property type="project" value="UniProtKB-KW"/>
</dbReference>
<comment type="caution">
    <text evidence="2">The sequence shown here is derived from an EMBL/GenBank/DDBJ whole genome shotgun (WGS) entry which is preliminary data.</text>
</comment>
<dbReference type="Gene3D" id="3.40.50.1820">
    <property type="entry name" value="alpha/beta hydrolase"/>
    <property type="match status" value="1"/>
</dbReference>
<gene>
    <name evidence="2" type="ORF">GCM10023092_16900</name>
</gene>
<dbReference type="EMBL" id="BAABEZ010000022">
    <property type="protein sequence ID" value="GAA4454619.1"/>
    <property type="molecule type" value="Genomic_DNA"/>
</dbReference>
<proteinExistence type="predicted"/>
<evidence type="ECO:0000313" key="2">
    <source>
        <dbReference type="EMBL" id="GAA4454619.1"/>
    </source>
</evidence>
<dbReference type="PANTHER" id="PTHR43798">
    <property type="entry name" value="MONOACYLGLYCEROL LIPASE"/>
    <property type="match status" value="1"/>
</dbReference>
<feature type="domain" description="AB hydrolase-1" evidence="1">
    <location>
        <begin position="35"/>
        <end position="276"/>
    </location>
</feature>
<keyword evidence="2" id="KW-0378">Hydrolase</keyword>
<dbReference type="PRINTS" id="PR00111">
    <property type="entry name" value="ABHYDROLASE"/>
</dbReference>
<name>A0ABP8MQR5_9BACT</name>
<dbReference type="InterPro" id="IPR029058">
    <property type="entry name" value="AB_hydrolase_fold"/>
</dbReference>
<dbReference type="InterPro" id="IPR000073">
    <property type="entry name" value="AB_hydrolase_1"/>
</dbReference>
<dbReference type="RefSeq" id="WP_344825378.1">
    <property type="nucleotide sequence ID" value="NZ_BAABEZ010000022.1"/>
</dbReference>
<dbReference type="Proteomes" id="UP001501410">
    <property type="component" value="Unassembled WGS sequence"/>
</dbReference>
<keyword evidence="3" id="KW-1185">Reference proteome</keyword>
<accession>A0ABP8MQR5</accession>
<dbReference type="SUPFAM" id="SSF53474">
    <property type="entry name" value="alpha/beta-Hydrolases"/>
    <property type="match status" value="1"/>
</dbReference>